<dbReference type="PROSITE" id="PS50082">
    <property type="entry name" value="WD_REPEATS_2"/>
    <property type="match status" value="1"/>
</dbReference>
<dbReference type="Proteomes" id="UP000631114">
    <property type="component" value="Unassembled WGS sequence"/>
</dbReference>
<proteinExistence type="predicted"/>
<dbReference type="PANTHER" id="PTHR18763:SF4">
    <property type="entry name" value="PROTEIN ROOT INITIATION DEFECTIVE 3-LIKE"/>
    <property type="match status" value="1"/>
</dbReference>
<dbReference type="InterPro" id="IPR001680">
    <property type="entry name" value="WD40_rpt"/>
</dbReference>
<dbReference type="Gene3D" id="2.130.10.10">
    <property type="entry name" value="YVTN repeat-like/Quinoprotein amine dehydrogenase"/>
    <property type="match status" value="1"/>
</dbReference>
<dbReference type="SMART" id="SM00320">
    <property type="entry name" value="WD40"/>
    <property type="match status" value="1"/>
</dbReference>
<dbReference type="GO" id="GO:0006364">
    <property type="term" value="P:rRNA processing"/>
    <property type="evidence" value="ECO:0007669"/>
    <property type="project" value="TreeGrafter"/>
</dbReference>
<dbReference type="SUPFAM" id="SSF50978">
    <property type="entry name" value="WD40 repeat-like"/>
    <property type="match status" value="1"/>
</dbReference>
<evidence type="ECO:0000256" key="1">
    <source>
        <dbReference type="PROSITE-ProRule" id="PRU00221"/>
    </source>
</evidence>
<dbReference type="GO" id="GO:0120330">
    <property type="term" value="C:rixosome complex"/>
    <property type="evidence" value="ECO:0007669"/>
    <property type="project" value="TreeGrafter"/>
</dbReference>
<gene>
    <name evidence="2" type="ORF">IFM89_010676</name>
</gene>
<protein>
    <submittedName>
        <fullName evidence="2">Uncharacterized protein</fullName>
    </submittedName>
</protein>
<evidence type="ECO:0000313" key="3">
    <source>
        <dbReference type="Proteomes" id="UP000631114"/>
    </source>
</evidence>
<accession>A0A835HDL5</accession>
<dbReference type="InterPro" id="IPR045227">
    <property type="entry name" value="WDR18/Ipi3/RID3"/>
</dbReference>
<dbReference type="InterPro" id="IPR015943">
    <property type="entry name" value="WD40/YVTN_repeat-like_dom_sf"/>
</dbReference>
<keyword evidence="1" id="KW-0853">WD repeat</keyword>
<name>A0A835HDL5_9MAGN</name>
<dbReference type="OrthoDB" id="756370at2759"/>
<keyword evidence="3" id="KW-1185">Reference proteome</keyword>
<feature type="repeat" description="WD" evidence="1">
    <location>
        <begin position="44"/>
        <end position="72"/>
    </location>
</feature>
<organism evidence="2 3">
    <name type="scientific">Coptis chinensis</name>
    <dbReference type="NCBI Taxonomy" id="261450"/>
    <lineage>
        <taxon>Eukaryota</taxon>
        <taxon>Viridiplantae</taxon>
        <taxon>Streptophyta</taxon>
        <taxon>Embryophyta</taxon>
        <taxon>Tracheophyta</taxon>
        <taxon>Spermatophyta</taxon>
        <taxon>Magnoliopsida</taxon>
        <taxon>Ranunculales</taxon>
        <taxon>Ranunculaceae</taxon>
        <taxon>Coptidoideae</taxon>
        <taxon>Coptis</taxon>
    </lineage>
</organism>
<dbReference type="GO" id="GO:0006261">
    <property type="term" value="P:DNA-templated DNA replication"/>
    <property type="evidence" value="ECO:0007669"/>
    <property type="project" value="TreeGrafter"/>
</dbReference>
<dbReference type="PANTHER" id="PTHR18763">
    <property type="entry name" value="WD-REPEAT PROTEIN 18"/>
    <property type="match status" value="1"/>
</dbReference>
<reference evidence="2 3" key="1">
    <citation type="submission" date="2020-10" db="EMBL/GenBank/DDBJ databases">
        <title>The Coptis chinensis genome and diversification of protoberbering-type alkaloids.</title>
        <authorList>
            <person name="Wang B."/>
            <person name="Shu S."/>
            <person name="Song C."/>
            <person name="Liu Y."/>
        </authorList>
    </citation>
    <scope>NUCLEOTIDE SEQUENCE [LARGE SCALE GENOMIC DNA]</scope>
    <source>
        <strain evidence="2">HL-2020</strain>
        <tissue evidence="2">Leaf</tissue>
    </source>
</reference>
<dbReference type="EMBL" id="JADFTS010000007">
    <property type="protein sequence ID" value="KAF9596412.1"/>
    <property type="molecule type" value="Genomic_DNA"/>
</dbReference>
<dbReference type="GO" id="GO:0005656">
    <property type="term" value="C:nuclear pre-replicative complex"/>
    <property type="evidence" value="ECO:0007669"/>
    <property type="project" value="TreeGrafter"/>
</dbReference>
<sequence length="109" mass="11929">MPGNVLNVIGPICCTKDGLYLAGGTSTGYAHVWEVSSGRMLKSWRAHMKSIKCITFSSDNSLLISGSSDGEIHQECTPEALQMKVDTSVEMRVWATGMAKDMMDMNMHL</sequence>
<evidence type="ECO:0000313" key="2">
    <source>
        <dbReference type="EMBL" id="KAF9596412.1"/>
    </source>
</evidence>
<dbReference type="AlphaFoldDB" id="A0A835HDL5"/>
<dbReference type="InterPro" id="IPR036322">
    <property type="entry name" value="WD40_repeat_dom_sf"/>
</dbReference>
<dbReference type="Pfam" id="PF00400">
    <property type="entry name" value="WD40"/>
    <property type="match status" value="1"/>
</dbReference>
<comment type="caution">
    <text evidence="2">The sequence shown here is derived from an EMBL/GenBank/DDBJ whole genome shotgun (WGS) entry which is preliminary data.</text>
</comment>